<gene>
    <name evidence="9" type="primary">lspA</name>
    <name evidence="12" type="ORF">J2Z35_000436</name>
</gene>
<dbReference type="PRINTS" id="PR00781">
    <property type="entry name" value="LIPOSIGPTASE"/>
</dbReference>
<evidence type="ECO:0000256" key="7">
    <source>
        <dbReference type="ARBA" id="ARBA00022989"/>
    </source>
</evidence>
<dbReference type="PROSITE" id="PS00855">
    <property type="entry name" value="SPASE_II"/>
    <property type="match status" value="1"/>
</dbReference>
<evidence type="ECO:0000256" key="5">
    <source>
        <dbReference type="ARBA" id="ARBA00022750"/>
    </source>
</evidence>
<keyword evidence="5 9" id="KW-0064">Aspartyl protease</keyword>
<sequence length="149" mass="17288">MYYIFIIILVFIDQIIKYFSLTSLKTIGSYPIIEDFFHLTYVENRGAAFGILENRQWLFIFITSIVLIGIFLYLRKNIDKRLKLILSVIAAGAIGNLIDRIYHGFVVDMFDFRGIWQFVFNFADICVVLGGIALIVLLILDNTLLDEEY</sequence>
<keyword evidence="8 9" id="KW-0472">Membrane</keyword>
<evidence type="ECO:0000256" key="6">
    <source>
        <dbReference type="ARBA" id="ARBA00022801"/>
    </source>
</evidence>
<comment type="pathway">
    <text evidence="9">Protein modification; lipoprotein biosynthesis (signal peptide cleavage).</text>
</comment>
<dbReference type="PANTHER" id="PTHR33695:SF1">
    <property type="entry name" value="LIPOPROTEIN SIGNAL PEPTIDASE"/>
    <property type="match status" value="1"/>
</dbReference>
<feature type="active site" evidence="9">
    <location>
        <position position="124"/>
    </location>
</feature>
<dbReference type="EMBL" id="JAGGLI010000003">
    <property type="protein sequence ID" value="MBP2026647.1"/>
    <property type="molecule type" value="Genomic_DNA"/>
</dbReference>
<evidence type="ECO:0000256" key="10">
    <source>
        <dbReference type="RuleBase" id="RU000594"/>
    </source>
</evidence>
<evidence type="ECO:0000256" key="8">
    <source>
        <dbReference type="ARBA" id="ARBA00023136"/>
    </source>
</evidence>
<organism evidence="12 13">
    <name type="scientific">Acetoanaerobium pronyense</name>
    <dbReference type="NCBI Taxonomy" id="1482736"/>
    <lineage>
        <taxon>Bacteria</taxon>
        <taxon>Bacillati</taxon>
        <taxon>Bacillota</taxon>
        <taxon>Clostridia</taxon>
        <taxon>Peptostreptococcales</taxon>
        <taxon>Filifactoraceae</taxon>
        <taxon>Acetoanaerobium</taxon>
    </lineage>
</organism>
<dbReference type="Proteomes" id="UP001314903">
    <property type="component" value="Unassembled WGS sequence"/>
</dbReference>
<reference evidence="12 13" key="1">
    <citation type="submission" date="2021-03" db="EMBL/GenBank/DDBJ databases">
        <title>Genomic Encyclopedia of Type Strains, Phase IV (KMG-IV): sequencing the most valuable type-strain genomes for metagenomic binning, comparative biology and taxonomic classification.</title>
        <authorList>
            <person name="Goeker M."/>
        </authorList>
    </citation>
    <scope>NUCLEOTIDE SEQUENCE [LARGE SCALE GENOMIC DNA]</scope>
    <source>
        <strain evidence="12 13">DSM 27512</strain>
    </source>
</reference>
<evidence type="ECO:0000256" key="2">
    <source>
        <dbReference type="ARBA" id="ARBA00022475"/>
    </source>
</evidence>
<dbReference type="InterPro" id="IPR001872">
    <property type="entry name" value="Peptidase_A8"/>
</dbReference>
<keyword evidence="7 9" id="KW-1133">Transmembrane helix</keyword>
<dbReference type="RefSeq" id="WP_209658902.1">
    <property type="nucleotide sequence ID" value="NZ_JAGGLI010000003.1"/>
</dbReference>
<proteinExistence type="inferred from homology"/>
<feature type="active site" evidence="9">
    <location>
        <position position="108"/>
    </location>
</feature>
<dbReference type="HAMAP" id="MF_00161">
    <property type="entry name" value="LspA"/>
    <property type="match status" value="1"/>
</dbReference>
<comment type="subcellular location">
    <subcellularLocation>
        <location evidence="9">Cell membrane</location>
        <topology evidence="9">Multi-pass membrane protein</topology>
    </subcellularLocation>
</comment>
<feature type="transmembrane region" description="Helical" evidence="9">
    <location>
        <begin position="118"/>
        <end position="140"/>
    </location>
</feature>
<evidence type="ECO:0000256" key="11">
    <source>
        <dbReference type="RuleBase" id="RU004181"/>
    </source>
</evidence>
<dbReference type="NCBIfam" id="TIGR00077">
    <property type="entry name" value="lspA"/>
    <property type="match status" value="1"/>
</dbReference>
<evidence type="ECO:0000256" key="3">
    <source>
        <dbReference type="ARBA" id="ARBA00022670"/>
    </source>
</evidence>
<accession>A0ABS4KFW7</accession>
<keyword evidence="2 9" id="KW-1003">Cell membrane</keyword>
<comment type="function">
    <text evidence="9 10">This protein specifically catalyzes the removal of signal peptides from prolipoproteins.</text>
</comment>
<feature type="transmembrane region" description="Helical" evidence="9">
    <location>
        <begin position="57"/>
        <end position="74"/>
    </location>
</feature>
<comment type="similarity">
    <text evidence="1 9 11">Belongs to the peptidase A8 family.</text>
</comment>
<protein>
    <recommendedName>
        <fullName evidence="9">Lipoprotein signal peptidase</fullName>
        <ecNumber evidence="9">3.4.23.36</ecNumber>
    </recommendedName>
    <alternativeName>
        <fullName evidence="9">Prolipoprotein signal peptidase</fullName>
    </alternativeName>
    <alternativeName>
        <fullName evidence="9">Signal peptidase II</fullName>
        <shortName evidence="9">SPase II</shortName>
    </alternativeName>
</protein>
<evidence type="ECO:0000256" key="1">
    <source>
        <dbReference type="ARBA" id="ARBA00006139"/>
    </source>
</evidence>
<comment type="caution">
    <text evidence="9">Lacks conserved residue(s) required for the propagation of feature annotation.</text>
</comment>
<comment type="caution">
    <text evidence="12">The sequence shown here is derived from an EMBL/GenBank/DDBJ whole genome shotgun (WGS) entry which is preliminary data.</text>
</comment>
<evidence type="ECO:0000313" key="12">
    <source>
        <dbReference type="EMBL" id="MBP2026647.1"/>
    </source>
</evidence>
<keyword evidence="13" id="KW-1185">Reference proteome</keyword>
<dbReference type="GO" id="GO:0004190">
    <property type="term" value="F:aspartic-type endopeptidase activity"/>
    <property type="evidence" value="ECO:0007669"/>
    <property type="project" value="UniProtKB-EC"/>
</dbReference>
<keyword evidence="4 9" id="KW-0812">Transmembrane</keyword>
<evidence type="ECO:0000313" key="13">
    <source>
        <dbReference type="Proteomes" id="UP001314903"/>
    </source>
</evidence>
<evidence type="ECO:0000256" key="4">
    <source>
        <dbReference type="ARBA" id="ARBA00022692"/>
    </source>
</evidence>
<comment type="catalytic activity">
    <reaction evidence="9 10">
        <text>Release of signal peptides from bacterial membrane prolipoproteins. Hydrolyzes -Xaa-Yaa-Zaa-|-(S,diacylglyceryl)Cys-, in which Xaa is hydrophobic (preferably Leu), and Yaa (Ala or Ser) and Zaa (Gly or Ala) have small, neutral side chains.</text>
        <dbReference type="EC" id="3.4.23.36"/>
    </reaction>
</comment>
<dbReference type="PANTHER" id="PTHR33695">
    <property type="entry name" value="LIPOPROTEIN SIGNAL PEPTIDASE"/>
    <property type="match status" value="1"/>
</dbReference>
<feature type="transmembrane region" description="Helical" evidence="9">
    <location>
        <begin position="81"/>
        <end position="98"/>
    </location>
</feature>
<dbReference type="EC" id="3.4.23.36" evidence="9"/>
<keyword evidence="3 9" id="KW-0645">Protease</keyword>
<name>A0ABS4KFW7_9FIRM</name>
<keyword evidence="6 9" id="KW-0378">Hydrolase</keyword>
<evidence type="ECO:0000256" key="9">
    <source>
        <dbReference type="HAMAP-Rule" id="MF_00161"/>
    </source>
</evidence>
<dbReference type="Pfam" id="PF01252">
    <property type="entry name" value="Peptidase_A8"/>
    <property type="match status" value="1"/>
</dbReference>